<dbReference type="HAMAP" id="MF_00013">
    <property type="entry name" value="LipB"/>
    <property type="match status" value="1"/>
</dbReference>
<comment type="similarity">
    <text evidence="6 7">Belongs to the LipB family.</text>
</comment>
<keyword evidence="4 6" id="KW-0012">Acyltransferase</keyword>
<evidence type="ECO:0000256" key="3">
    <source>
        <dbReference type="ARBA" id="ARBA00022679"/>
    </source>
</evidence>
<dbReference type="GeneID" id="66556800"/>
<feature type="binding site" evidence="6 9">
    <location>
        <begin position="175"/>
        <end position="177"/>
    </location>
    <ligand>
        <name>substrate</name>
    </ligand>
</feature>
<dbReference type="PROSITE" id="PS51733">
    <property type="entry name" value="BPL_LPL_CATALYTIC"/>
    <property type="match status" value="1"/>
</dbReference>
<evidence type="ECO:0000256" key="10">
    <source>
        <dbReference type="PIRSR" id="PIRSR016262-3"/>
    </source>
</evidence>
<sequence length="241" mass="28710">MKKKILFFEDLGKKDYKETWKYQKILFDDIIQKKVKNIFFYNNKNEIAGYLLFVEHPHVYTIGKNGKNKHLLVSSDFLKKIDATFYQTDRGGDITYHGPGQLVVYPILNMDYFFTDIHKYLRLLEEVIIHFLKNYGIKGEREKGKTGVWLKKKNGKYKKICSIGIRMSRWVTMHGFAINVNTDLRYFDYIIPCGLFNKKVTSLEKELKNKISFSDTKYLVKKSFQEIFNIKFFINKKIKFI</sequence>
<evidence type="ECO:0000313" key="12">
    <source>
        <dbReference type="EMBL" id="BBA17773.1"/>
    </source>
</evidence>
<evidence type="ECO:0000256" key="6">
    <source>
        <dbReference type="HAMAP-Rule" id="MF_00013"/>
    </source>
</evidence>
<dbReference type="InterPro" id="IPR045864">
    <property type="entry name" value="aa-tRNA-synth_II/BPL/LPL"/>
</dbReference>
<evidence type="ECO:0000313" key="13">
    <source>
        <dbReference type="Proteomes" id="UP000262607"/>
    </source>
</evidence>
<dbReference type="PANTHER" id="PTHR10993">
    <property type="entry name" value="OCTANOYLTRANSFERASE"/>
    <property type="match status" value="1"/>
</dbReference>
<dbReference type="AlphaFoldDB" id="A0AAD1CM02"/>
<dbReference type="InterPro" id="IPR020605">
    <property type="entry name" value="Octanoyltransferase_CS"/>
</dbReference>
<comment type="catalytic activity">
    <reaction evidence="6 7">
        <text>octanoyl-[ACP] + L-lysyl-[protein] = N(6)-octanoyl-L-lysyl-[protein] + holo-[ACP] + H(+)</text>
        <dbReference type="Rhea" id="RHEA:17665"/>
        <dbReference type="Rhea" id="RHEA-COMP:9636"/>
        <dbReference type="Rhea" id="RHEA-COMP:9685"/>
        <dbReference type="Rhea" id="RHEA-COMP:9752"/>
        <dbReference type="Rhea" id="RHEA-COMP:9928"/>
        <dbReference type="ChEBI" id="CHEBI:15378"/>
        <dbReference type="ChEBI" id="CHEBI:29969"/>
        <dbReference type="ChEBI" id="CHEBI:64479"/>
        <dbReference type="ChEBI" id="CHEBI:78463"/>
        <dbReference type="ChEBI" id="CHEBI:78809"/>
        <dbReference type="EC" id="2.3.1.181"/>
    </reaction>
</comment>
<dbReference type="EC" id="2.3.1.181" evidence="6 7"/>
<feature type="binding site" evidence="6 9">
    <location>
        <begin position="90"/>
        <end position="97"/>
    </location>
    <ligand>
        <name>substrate</name>
    </ligand>
</feature>
<keyword evidence="12" id="KW-0436">Ligase</keyword>
<evidence type="ECO:0000256" key="8">
    <source>
        <dbReference type="PIRSR" id="PIRSR016262-1"/>
    </source>
</evidence>
<dbReference type="CDD" id="cd16444">
    <property type="entry name" value="LipB"/>
    <property type="match status" value="1"/>
</dbReference>
<accession>A0AAD1CM02</accession>
<evidence type="ECO:0000256" key="4">
    <source>
        <dbReference type="ARBA" id="ARBA00023315"/>
    </source>
</evidence>
<dbReference type="PANTHER" id="PTHR10993:SF12">
    <property type="entry name" value="OCTANOYLTRANSFERASE"/>
    <property type="match status" value="1"/>
</dbReference>
<comment type="miscellaneous">
    <text evidence="6">In the reaction, the free carboxyl group of octanoic acid is attached via an amide linkage to the epsilon-amino group of a specific lysine residue of lipoyl domains of lipoate-dependent enzymes.</text>
</comment>
<keyword evidence="3 6" id="KW-0808">Transferase</keyword>
<protein>
    <recommendedName>
        <fullName evidence="6 7">Octanoyltransferase</fullName>
        <ecNumber evidence="6 7">2.3.1.181</ecNumber>
    </recommendedName>
    <alternativeName>
        <fullName evidence="6">Lipoate-protein ligase B</fullName>
    </alternativeName>
    <alternativeName>
        <fullName evidence="6">Lipoyl/octanoyl transferase</fullName>
    </alternativeName>
    <alternativeName>
        <fullName evidence="6">Octanoyl-[acyl-carrier-protein]-protein N-octanoyltransferase</fullName>
    </alternativeName>
</protein>
<dbReference type="InterPro" id="IPR004143">
    <property type="entry name" value="BPL_LPL_catalytic"/>
</dbReference>
<comment type="subcellular location">
    <subcellularLocation>
        <location evidence="6">Cytoplasm</location>
    </subcellularLocation>
</comment>
<feature type="site" description="Lowers pKa of active site Cys" evidence="6 10">
    <location>
        <position position="159"/>
    </location>
</feature>
<comment type="function">
    <text evidence="5 6 7">Catalyzes the transfer of endogenously produced octanoic acid from octanoyl-acyl-carrier-protein onto the lipoyl domains of lipoate-dependent enzymes. Lipoyl-ACP can also act as a substrate although octanoyl-ACP is likely to be the physiological substrate.</text>
</comment>
<feature type="active site" description="Acyl-thioester intermediate" evidence="6 8">
    <location>
        <position position="193"/>
    </location>
</feature>
<dbReference type="NCBIfam" id="NF010925">
    <property type="entry name" value="PRK14345.1"/>
    <property type="match status" value="1"/>
</dbReference>
<evidence type="ECO:0000256" key="2">
    <source>
        <dbReference type="ARBA" id="ARBA00022490"/>
    </source>
</evidence>
<keyword evidence="2 6" id="KW-0963">Cytoplasm</keyword>
<reference evidence="12 13" key="1">
    <citation type="submission" date="2014-06" db="EMBL/GenBank/DDBJ databases">
        <title>Genome sequence of the intracellular symbiont Blattabacterium cuenoti, strain CPU2 from the wood feeding cockroach Cryptocercus punctulatus.</title>
        <authorList>
            <person name="Kinjo Y."/>
            <person name="Ohkuma M."/>
            <person name="Tokuda G."/>
        </authorList>
    </citation>
    <scope>NUCLEOTIDE SEQUENCE [LARGE SCALE GENOMIC DNA]</scope>
    <source>
        <strain evidence="12 13">CPU2</strain>
    </source>
</reference>
<evidence type="ECO:0000256" key="9">
    <source>
        <dbReference type="PIRSR" id="PIRSR016262-2"/>
    </source>
</evidence>
<dbReference type="EMBL" id="AP014610">
    <property type="protein sequence ID" value="BBA17773.1"/>
    <property type="molecule type" value="Genomic_DNA"/>
</dbReference>
<dbReference type="Pfam" id="PF21948">
    <property type="entry name" value="LplA-B_cat"/>
    <property type="match status" value="1"/>
</dbReference>
<dbReference type="Proteomes" id="UP000262607">
    <property type="component" value="Chromosome"/>
</dbReference>
<proteinExistence type="inferred from homology"/>
<gene>
    <name evidence="6 12" type="primary">lipB</name>
    <name evidence="12" type="ORF">CPU2_270</name>
</gene>
<dbReference type="RefSeq" id="WP_110548732.1">
    <property type="nucleotide sequence ID" value="NZ_AP014610.1"/>
</dbReference>
<feature type="binding site" evidence="6 9">
    <location>
        <begin position="162"/>
        <end position="164"/>
    </location>
    <ligand>
        <name>substrate</name>
    </ligand>
</feature>
<organism evidence="12 13">
    <name type="scientific">Blattabacterium punctulatus CPU2</name>
    <dbReference type="NCBI Taxonomy" id="1457032"/>
    <lineage>
        <taxon>Bacteria</taxon>
        <taxon>Pseudomonadati</taxon>
        <taxon>Bacteroidota</taxon>
        <taxon>Flavobacteriia</taxon>
        <taxon>Flavobacteriales</taxon>
        <taxon>Blattabacteriaceae</taxon>
        <taxon>Blattabacterium</taxon>
    </lineage>
</organism>
<dbReference type="GO" id="GO:0033819">
    <property type="term" value="F:lipoyl(octanoyl) transferase activity"/>
    <property type="evidence" value="ECO:0007669"/>
    <property type="project" value="UniProtKB-EC"/>
</dbReference>
<dbReference type="GO" id="GO:0005737">
    <property type="term" value="C:cytoplasm"/>
    <property type="evidence" value="ECO:0007669"/>
    <property type="project" value="UniProtKB-SubCell"/>
</dbReference>
<feature type="domain" description="BPL/LPL catalytic" evidence="11">
    <location>
        <begin position="45"/>
        <end position="232"/>
    </location>
</feature>
<dbReference type="SUPFAM" id="SSF55681">
    <property type="entry name" value="Class II aaRS and biotin synthetases"/>
    <property type="match status" value="1"/>
</dbReference>
<dbReference type="FunFam" id="3.30.930.10:FF:000035">
    <property type="entry name" value="Putative lipoyltransferase 2, mitochondrial"/>
    <property type="match status" value="1"/>
</dbReference>
<dbReference type="PROSITE" id="PS01313">
    <property type="entry name" value="LIPB"/>
    <property type="match status" value="1"/>
</dbReference>
<dbReference type="PIRSF" id="PIRSF016262">
    <property type="entry name" value="LPLase"/>
    <property type="match status" value="1"/>
</dbReference>
<dbReference type="NCBIfam" id="TIGR00214">
    <property type="entry name" value="lipB"/>
    <property type="match status" value="1"/>
</dbReference>
<dbReference type="Gene3D" id="3.30.930.10">
    <property type="entry name" value="Bira Bifunctional Protein, Domain 2"/>
    <property type="match status" value="1"/>
</dbReference>
<dbReference type="GO" id="GO:0016874">
    <property type="term" value="F:ligase activity"/>
    <property type="evidence" value="ECO:0007669"/>
    <property type="project" value="UniProtKB-KW"/>
</dbReference>
<dbReference type="InterPro" id="IPR000544">
    <property type="entry name" value="Octanoyltransferase"/>
</dbReference>
<evidence type="ECO:0000256" key="7">
    <source>
        <dbReference type="PIRNR" id="PIRNR016262"/>
    </source>
</evidence>
<comment type="pathway">
    <text evidence="1 6 7">Protein modification; protein lipoylation via endogenous pathway; protein N(6)-(lipoyl)lysine from octanoyl-[acyl-carrier-protein]: step 1/2.</text>
</comment>
<name>A0AAD1CM02_9FLAO</name>
<evidence type="ECO:0000256" key="1">
    <source>
        <dbReference type="ARBA" id="ARBA00004821"/>
    </source>
</evidence>
<evidence type="ECO:0000256" key="5">
    <source>
        <dbReference type="ARBA" id="ARBA00024732"/>
    </source>
</evidence>
<evidence type="ECO:0000259" key="11">
    <source>
        <dbReference type="PROSITE" id="PS51733"/>
    </source>
</evidence>
<dbReference type="GO" id="GO:0009249">
    <property type="term" value="P:protein lipoylation"/>
    <property type="evidence" value="ECO:0007669"/>
    <property type="project" value="InterPro"/>
</dbReference>